<protein>
    <recommendedName>
        <fullName evidence="3">Glycoside hydrolase family 5 domain-containing protein</fullName>
    </recommendedName>
</protein>
<dbReference type="EMBL" id="UINC01119506">
    <property type="protein sequence ID" value="SVC93372.1"/>
    <property type="molecule type" value="Genomic_DNA"/>
</dbReference>
<accession>A0A382R849</accession>
<dbReference type="PANTHER" id="PTHR12631">
    <property type="entry name" value="ALPHA-L-IDURONIDASE"/>
    <property type="match status" value="1"/>
</dbReference>
<dbReference type="AlphaFoldDB" id="A0A382R849"/>
<dbReference type="InterPro" id="IPR017853">
    <property type="entry name" value="GH"/>
</dbReference>
<dbReference type="InterPro" id="IPR051923">
    <property type="entry name" value="Glycosyl_Hydrolase_39"/>
</dbReference>
<dbReference type="SUPFAM" id="SSF51445">
    <property type="entry name" value="(Trans)glycosidases"/>
    <property type="match status" value="1"/>
</dbReference>
<keyword evidence="1" id="KW-1133">Transmembrane helix</keyword>
<name>A0A382R849_9ZZZZ</name>
<evidence type="ECO:0000313" key="2">
    <source>
        <dbReference type="EMBL" id="SVC93372.1"/>
    </source>
</evidence>
<keyword evidence="1" id="KW-0472">Membrane</keyword>
<reference evidence="2" key="1">
    <citation type="submission" date="2018-05" db="EMBL/GenBank/DDBJ databases">
        <authorList>
            <person name="Lanie J.A."/>
            <person name="Ng W.-L."/>
            <person name="Kazmierczak K.M."/>
            <person name="Andrzejewski T.M."/>
            <person name="Davidsen T.M."/>
            <person name="Wayne K.J."/>
            <person name="Tettelin H."/>
            <person name="Glass J.I."/>
            <person name="Rusch D."/>
            <person name="Podicherti R."/>
            <person name="Tsui H.-C.T."/>
            <person name="Winkler M.E."/>
        </authorList>
    </citation>
    <scope>NUCLEOTIDE SEQUENCE</scope>
</reference>
<feature type="transmembrane region" description="Helical" evidence="1">
    <location>
        <begin position="6"/>
        <end position="25"/>
    </location>
</feature>
<dbReference type="PANTHER" id="PTHR12631:SF10">
    <property type="entry name" value="BETA-XYLOSIDASE-LIKE PROTEIN-RELATED"/>
    <property type="match status" value="1"/>
</dbReference>
<evidence type="ECO:0008006" key="3">
    <source>
        <dbReference type="Google" id="ProtNLM"/>
    </source>
</evidence>
<feature type="non-terminal residue" evidence="2">
    <location>
        <position position="272"/>
    </location>
</feature>
<sequence>MRRVLTILAPAVALTSLIVIVVLLVQYRTHIRGHSLGLPNPNLDPRPSNMLGVNIELLPESPGTIDKTLNAISNTGFGWVRQTFYWEPEKFDWVATDRLINFVIENNLQIIAVLTSSNIPDQTNKFAQFAYEFADRYSDQVDTYQLGDEPNLISAWGRTPSAVEYSNLLATIYPLIHQADTNATVLMAGLAPTTENGPENINDILYLRQLYASGAKEYFDAASGKPYGFNTGPNDRRLSNSILNFSRFILLREEMEKAGDSSKLLWASQFGW</sequence>
<dbReference type="Gene3D" id="3.20.20.80">
    <property type="entry name" value="Glycosidases"/>
    <property type="match status" value="1"/>
</dbReference>
<gene>
    <name evidence="2" type="ORF">METZ01_LOCUS346226</name>
</gene>
<dbReference type="GO" id="GO:0004553">
    <property type="term" value="F:hydrolase activity, hydrolyzing O-glycosyl compounds"/>
    <property type="evidence" value="ECO:0007669"/>
    <property type="project" value="TreeGrafter"/>
</dbReference>
<organism evidence="2">
    <name type="scientific">marine metagenome</name>
    <dbReference type="NCBI Taxonomy" id="408172"/>
    <lineage>
        <taxon>unclassified sequences</taxon>
        <taxon>metagenomes</taxon>
        <taxon>ecological metagenomes</taxon>
    </lineage>
</organism>
<keyword evidence="1" id="KW-0812">Transmembrane</keyword>
<evidence type="ECO:0000256" key="1">
    <source>
        <dbReference type="SAM" id="Phobius"/>
    </source>
</evidence>
<proteinExistence type="predicted"/>